<gene>
    <name evidence="4" type="ORF">LCGC14_1225050</name>
</gene>
<dbReference type="SUPFAM" id="SSF101801">
    <property type="entry name" value="Surface presentation of antigens (SPOA)"/>
    <property type="match status" value="1"/>
</dbReference>
<feature type="domain" description="Flagellar motor switch protein FliN-like C-terminal" evidence="3">
    <location>
        <begin position="69"/>
        <end position="138"/>
    </location>
</feature>
<dbReference type="InterPro" id="IPR001172">
    <property type="entry name" value="FliN_T3SS_HrcQb"/>
</dbReference>
<sequence>MGDTELFLAKVKQNKLKIIDFVQYSEETSMEKKPNEKPIESKEKPVAEKKPEAEEKVEVEEKTELQTSQIENMPITIIVEAARFKITLDKLMSMQPGNLLDLAVHPEKAVNLVVNGQQIAKGELVNLGDTLGVRILEMG</sequence>
<feature type="region of interest" description="Disordered" evidence="2">
    <location>
        <begin position="27"/>
        <end position="62"/>
    </location>
</feature>
<name>A0A0F9NSJ1_9ZZZZ</name>
<dbReference type="PRINTS" id="PR00956">
    <property type="entry name" value="FLGMOTORFLIN"/>
</dbReference>
<proteinExistence type="inferred from homology"/>
<comment type="similarity">
    <text evidence="1">Belongs to the FliN/MopA/SpaO family.</text>
</comment>
<feature type="compositionally biased region" description="Basic and acidic residues" evidence="2">
    <location>
        <begin position="29"/>
        <end position="62"/>
    </location>
</feature>
<dbReference type="Pfam" id="PF01052">
    <property type="entry name" value="FliMN_C"/>
    <property type="match status" value="1"/>
</dbReference>
<evidence type="ECO:0000259" key="3">
    <source>
        <dbReference type="Pfam" id="PF01052"/>
    </source>
</evidence>
<dbReference type="InterPro" id="IPR001543">
    <property type="entry name" value="FliN-like_C"/>
</dbReference>
<dbReference type="PANTHER" id="PTHR30034:SF6">
    <property type="entry name" value="YOP PROTEINS TRANSLOCATION PROTEIN Q"/>
    <property type="match status" value="1"/>
</dbReference>
<dbReference type="EMBL" id="LAZR01006488">
    <property type="protein sequence ID" value="KKM91780.1"/>
    <property type="molecule type" value="Genomic_DNA"/>
</dbReference>
<protein>
    <recommendedName>
        <fullName evidence="3">Flagellar motor switch protein FliN-like C-terminal domain-containing protein</fullName>
    </recommendedName>
</protein>
<dbReference type="AlphaFoldDB" id="A0A0F9NSJ1"/>
<dbReference type="GO" id="GO:0009425">
    <property type="term" value="C:bacterial-type flagellum basal body"/>
    <property type="evidence" value="ECO:0007669"/>
    <property type="project" value="InterPro"/>
</dbReference>
<dbReference type="Gene3D" id="2.30.330.10">
    <property type="entry name" value="SpoA-like"/>
    <property type="match status" value="1"/>
</dbReference>
<evidence type="ECO:0000313" key="4">
    <source>
        <dbReference type="EMBL" id="KKM91780.1"/>
    </source>
</evidence>
<dbReference type="PANTHER" id="PTHR30034">
    <property type="entry name" value="FLAGELLAR MOTOR SWITCH PROTEIN FLIM"/>
    <property type="match status" value="1"/>
</dbReference>
<reference evidence="4" key="1">
    <citation type="journal article" date="2015" name="Nature">
        <title>Complex archaea that bridge the gap between prokaryotes and eukaryotes.</title>
        <authorList>
            <person name="Spang A."/>
            <person name="Saw J.H."/>
            <person name="Jorgensen S.L."/>
            <person name="Zaremba-Niedzwiedzka K."/>
            <person name="Martijn J."/>
            <person name="Lind A.E."/>
            <person name="van Eijk R."/>
            <person name="Schleper C."/>
            <person name="Guy L."/>
            <person name="Ettema T.J."/>
        </authorList>
    </citation>
    <scope>NUCLEOTIDE SEQUENCE</scope>
</reference>
<accession>A0A0F9NSJ1</accession>
<organism evidence="4">
    <name type="scientific">marine sediment metagenome</name>
    <dbReference type="NCBI Taxonomy" id="412755"/>
    <lineage>
        <taxon>unclassified sequences</taxon>
        <taxon>metagenomes</taxon>
        <taxon>ecological metagenomes</taxon>
    </lineage>
</organism>
<dbReference type="InterPro" id="IPR036429">
    <property type="entry name" value="SpoA-like_sf"/>
</dbReference>
<dbReference type="GO" id="GO:0050918">
    <property type="term" value="P:positive chemotaxis"/>
    <property type="evidence" value="ECO:0007669"/>
    <property type="project" value="TreeGrafter"/>
</dbReference>
<dbReference type="GO" id="GO:0071978">
    <property type="term" value="P:bacterial-type flagellum-dependent swarming motility"/>
    <property type="evidence" value="ECO:0007669"/>
    <property type="project" value="TreeGrafter"/>
</dbReference>
<evidence type="ECO:0000256" key="2">
    <source>
        <dbReference type="SAM" id="MobiDB-lite"/>
    </source>
</evidence>
<dbReference type="GO" id="GO:0003774">
    <property type="term" value="F:cytoskeletal motor activity"/>
    <property type="evidence" value="ECO:0007669"/>
    <property type="project" value="InterPro"/>
</dbReference>
<comment type="caution">
    <text evidence="4">The sequence shown here is derived from an EMBL/GenBank/DDBJ whole genome shotgun (WGS) entry which is preliminary data.</text>
</comment>
<evidence type="ECO:0000256" key="1">
    <source>
        <dbReference type="ARBA" id="ARBA00009226"/>
    </source>
</evidence>